<protein>
    <recommendedName>
        <fullName evidence="3">Glycosyltransferase family 92</fullName>
    </recommendedName>
</protein>
<organism evidence="1 2">
    <name type="scientific">Pasteurella bettyae CCUG 2042</name>
    <dbReference type="NCBI Taxonomy" id="1095749"/>
    <lineage>
        <taxon>Bacteria</taxon>
        <taxon>Pseudomonadati</taxon>
        <taxon>Pseudomonadota</taxon>
        <taxon>Gammaproteobacteria</taxon>
        <taxon>Pasteurellales</taxon>
        <taxon>Pasteurellaceae</taxon>
        <taxon>Pasteurella</taxon>
    </lineage>
</organism>
<sequence length="441" mass="52337">MSNWSVVTTVKASKELVDYFINYYERIGAHKIYIYLDDPSDSFIKDDYKNNSKVCFQVCNKDYWGIDYKFKNLIYVGRPDAVERRQEHNVIHATKFFAETKWMLCADIDELIYAERDITSILSEIPDNIFSLRLKPYEAIYLNSAPKTIPEVFATTYFKHREKRLDSAFWNQIYPKEFIHKDGLFGHMTGKSFFRTDEPQKWPALHNFHAVDTSLQSSFLVDEIKLLHFEALTIDNFVEKTLNRINKVFNVVNLDKQSVERIKNLKKHYDEKGKQGLYDAYKIMHVLNERQMDQAIYLHLVDKIDINKFYSFSRAICSHHRTILVFDEQEDKCKLVNKNDMNISIHHIVHLNFDYDKKLCFLSFNKDSSVHYLYLNRFGNLMTYSTNKAMLFDFRCLDKINYHFAISFENKFFIAKPNGEFTLGGEERKAWETFTFLNIAI</sequence>
<dbReference type="OrthoDB" id="7203640at2"/>
<comment type="caution">
    <text evidence="1">The sequence shown here is derived from an EMBL/GenBank/DDBJ whole genome shotgun (WGS) entry which is preliminary data.</text>
</comment>
<name>I3DAQ0_9PAST</name>
<reference evidence="1 2" key="1">
    <citation type="submission" date="2012-03" db="EMBL/GenBank/DDBJ databases">
        <authorList>
            <person name="Harkins D.M."/>
            <person name="Madupu R."/>
            <person name="Durkin A.S."/>
            <person name="Torralba M."/>
            <person name="Methe B."/>
            <person name="Sutton G.G."/>
            <person name="Nelson K.E."/>
        </authorList>
    </citation>
    <scope>NUCLEOTIDE SEQUENCE [LARGE SCALE GENOMIC DNA]</scope>
    <source>
        <strain evidence="1 2">CCUG 2042</strain>
    </source>
</reference>
<dbReference type="Proteomes" id="UP000006457">
    <property type="component" value="Unassembled WGS sequence"/>
</dbReference>
<evidence type="ECO:0000313" key="1">
    <source>
        <dbReference type="EMBL" id="EIJ68793.1"/>
    </source>
</evidence>
<dbReference type="EMBL" id="AJSX01000034">
    <property type="protein sequence ID" value="EIJ68793.1"/>
    <property type="molecule type" value="Genomic_DNA"/>
</dbReference>
<accession>I3DAQ0</accession>
<evidence type="ECO:0000313" key="2">
    <source>
        <dbReference type="Proteomes" id="UP000006457"/>
    </source>
</evidence>
<evidence type="ECO:0008006" key="3">
    <source>
        <dbReference type="Google" id="ProtNLM"/>
    </source>
</evidence>
<dbReference type="Pfam" id="PF13704">
    <property type="entry name" value="Glyco_tranf_2_4"/>
    <property type="match status" value="1"/>
</dbReference>
<keyword evidence="2" id="KW-1185">Reference proteome</keyword>
<proteinExistence type="predicted"/>
<dbReference type="AlphaFoldDB" id="I3DAQ0"/>
<gene>
    <name evidence="1" type="ORF">HMPREF1052_1338</name>
</gene>
<dbReference type="PATRIC" id="fig|1095749.3.peg.1442"/>
<dbReference type="RefSeq" id="WP_005761025.1">
    <property type="nucleotide sequence ID" value="NZ_AJSX01000034.1"/>
</dbReference>